<dbReference type="RefSeq" id="WP_216246286.1">
    <property type="nucleotide sequence ID" value="NZ_JAZHFS010000005.1"/>
</dbReference>
<accession>A0ABU7UM05</accession>
<gene>
    <name evidence="1" type="ORF">SJI18_06615</name>
</gene>
<evidence type="ECO:0000313" key="1">
    <source>
        <dbReference type="EMBL" id="MEF2111981.1"/>
    </source>
</evidence>
<reference evidence="1 2" key="1">
    <citation type="submission" date="2023-11" db="EMBL/GenBank/DDBJ databases">
        <title>Draft genome sequence of a psychrophilic Clostridium strain from permafrost water brine.</title>
        <authorList>
            <person name="Shcherbakova V.A."/>
            <person name="Trubitsyn V.E."/>
            <person name="Zakharyuk A.G."/>
        </authorList>
    </citation>
    <scope>NUCLEOTIDE SEQUENCE [LARGE SCALE GENOMIC DNA]</scope>
    <source>
        <strain evidence="1 2">14F</strain>
    </source>
</reference>
<name>A0ABU7UM05_9CLOT</name>
<evidence type="ECO:0000313" key="2">
    <source>
        <dbReference type="Proteomes" id="UP001498469"/>
    </source>
</evidence>
<organism evidence="1 2">
    <name type="scientific">Clostridium frigoriphilum</name>
    <dbReference type="NCBI Taxonomy" id="443253"/>
    <lineage>
        <taxon>Bacteria</taxon>
        <taxon>Bacillati</taxon>
        <taxon>Bacillota</taxon>
        <taxon>Clostridia</taxon>
        <taxon>Eubacteriales</taxon>
        <taxon>Clostridiaceae</taxon>
        <taxon>Clostridium</taxon>
    </lineage>
</organism>
<protein>
    <submittedName>
        <fullName evidence="1">SLAP domain-containing protein</fullName>
    </submittedName>
</protein>
<comment type="caution">
    <text evidence="1">The sequence shown here is derived from an EMBL/GenBank/DDBJ whole genome shotgun (WGS) entry which is preliminary data.</text>
</comment>
<proteinExistence type="predicted"/>
<dbReference type="EMBL" id="JAZHFS010000005">
    <property type="protein sequence ID" value="MEF2111981.1"/>
    <property type="molecule type" value="Genomic_DNA"/>
</dbReference>
<keyword evidence="2" id="KW-1185">Reference proteome</keyword>
<sequence>MKDDVKKAKLELYVNDEHEAAHAISKKEFYSDELESLPDISNGDINISTTYVFDLGDKVEVGVYFRNALSKVINFDKVPLKIMNSKDEVVAKQIFTLRDVGDIPAYSAVPWKLYFDKINVFTDAISIKDELHIVFDTNIKAYSTIKIKFDNIPNKPEFIKLNRYLDKLPPMTSGEINISLYEIQKAENGQLDVALIIRNGSDKKVKIEKIPIIIKNNANSRIVSKGTFNTTDLEVDSLKARVLKVSFNSDQITESNFKLENLSVLFNE</sequence>
<dbReference type="Proteomes" id="UP001498469">
    <property type="component" value="Unassembled WGS sequence"/>
</dbReference>
<dbReference type="NCBIfam" id="TIGR04398">
    <property type="entry name" value="SLAP_DUP"/>
    <property type="match status" value="2"/>
</dbReference>
<dbReference type="InterPro" id="IPR030910">
    <property type="entry name" value="SLAP_dom"/>
</dbReference>